<evidence type="ECO:0000313" key="3">
    <source>
        <dbReference type="Proteomes" id="UP001557470"/>
    </source>
</evidence>
<feature type="signal peptide" evidence="1">
    <location>
        <begin position="1"/>
        <end position="23"/>
    </location>
</feature>
<name>A0ABD0WDF3_UMBPY</name>
<dbReference type="InterPro" id="IPR040958">
    <property type="entry name" value="SNAD1"/>
</dbReference>
<keyword evidence="3" id="KW-1185">Reference proteome</keyword>
<feature type="chain" id="PRO_5044875958" evidence="1">
    <location>
        <begin position="24"/>
        <end position="165"/>
    </location>
</feature>
<proteinExistence type="predicted"/>
<accession>A0ABD0WDF3</accession>
<dbReference type="EMBL" id="JAGEUA010000007">
    <property type="protein sequence ID" value="KAL0969355.1"/>
    <property type="molecule type" value="Genomic_DNA"/>
</dbReference>
<gene>
    <name evidence="2" type="ORF">UPYG_G00226010</name>
</gene>
<dbReference type="AlphaFoldDB" id="A0ABD0WDF3"/>
<evidence type="ECO:0000256" key="1">
    <source>
        <dbReference type="SAM" id="SignalP"/>
    </source>
</evidence>
<keyword evidence="1" id="KW-0732">Signal</keyword>
<dbReference type="Pfam" id="PF18744">
    <property type="entry name" value="SNAD1"/>
    <property type="match status" value="1"/>
</dbReference>
<organism evidence="2 3">
    <name type="scientific">Umbra pygmaea</name>
    <name type="common">Eastern mudminnow</name>
    <dbReference type="NCBI Taxonomy" id="75934"/>
    <lineage>
        <taxon>Eukaryota</taxon>
        <taxon>Metazoa</taxon>
        <taxon>Chordata</taxon>
        <taxon>Craniata</taxon>
        <taxon>Vertebrata</taxon>
        <taxon>Euteleostomi</taxon>
        <taxon>Actinopterygii</taxon>
        <taxon>Neopterygii</taxon>
        <taxon>Teleostei</taxon>
        <taxon>Protacanthopterygii</taxon>
        <taxon>Esociformes</taxon>
        <taxon>Umbridae</taxon>
        <taxon>Umbra</taxon>
    </lineage>
</organism>
<comment type="caution">
    <text evidence="2">The sequence shown here is derived from an EMBL/GenBank/DDBJ whole genome shotgun (WGS) entry which is preliminary data.</text>
</comment>
<protein>
    <submittedName>
        <fullName evidence="2">Uncharacterized protein</fullName>
    </submittedName>
</protein>
<evidence type="ECO:0000313" key="2">
    <source>
        <dbReference type="EMBL" id="KAL0969355.1"/>
    </source>
</evidence>
<reference evidence="2 3" key="1">
    <citation type="submission" date="2024-06" db="EMBL/GenBank/DDBJ databases">
        <authorList>
            <person name="Pan Q."/>
            <person name="Wen M."/>
            <person name="Jouanno E."/>
            <person name="Zahm M."/>
            <person name="Klopp C."/>
            <person name="Cabau C."/>
            <person name="Louis A."/>
            <person name="Berthelot C."/>
            <person name="Parey E."/>
            <person name="Roest Crollius H."/>
            <person name="Montfort J."/>
            <person name="Robinson-Rechavi M."/>
            <person name="Bouchez O."/>
            <person name="Lampietro C."/>
            <person name="Lopez Roques C."/>
            <person name="Donnadieu C."/>
            <person name="Postlethwait J."/>
            <person name="Bobe J."/>
            <person name="Verreycken H."/>
            <person name="Guiguen Y."/>
        </authorList>
    </citation>
    <scope>NUCLEOTIDE SEQUENCE [LARGE SCALE GENOMIC DNA]</scope>
    <source>
        <strain evidence="2">Up_M1</strain>
        <tissue evidence="2">Testis</tissue>
    </source>
</reference>
<dbReference type="Proteomes" id="UP001557470">
    <property type="component" value="Unassembled WGS sequence"/>
</dbReference>
<sequence>MSPAMRGVVLLCLLSLWAEYGMTFTNERLDSVVNYMTEGQPKNIQYAMVAGQTKDMCQNGQLTFQRPTLSKDKVFTSNELIAALPKGKGKNSIHSEYPDQNWKAFVFTQIYAKGALPLPSKEEVYNGLKTINTYVPVYRCDQNGCIKCVENAYSPNEPCLTGYNP</sequence>